<comment type="caution">
    <text evidence="2">The sequence shown here is derived from an EMBL/GenBank/DDBJ whole genome shotgun (WGS) entry which is preliminary data.</text>
</comment>
<name>A0AAW1E7B5_ZOAVI</name>
<gene>
    <name evidence="2" type="ORF">VZT92_023802</name>
</gene>
<dbReference type="Proteomes" id="UP001488805">
    <property type="component" value="Unassembled WGS sequence"/>
</dbReference>
<sequence length="140" mass="15446">MGPGRLKAVFLAREKDVCLPASGVTNQRTFPADIHYGARCFWQLQETFSLKNGAFGFLSAKSHSESLSCTGMERRHSESLSCTGTERRHSESLSCTGTERRHSESLSCTGTERSHSESLSCTGTERHHSESLSCTRTETL</sequence>
<dbReference type="EMBL" id="JBCEZU010000538">
    <property type="protein sequence ID" value="KAK9518496.1"/>
    <property type="molecule type" value="Genomic_DNA"/>
</dbReference>
<evidence type="ECO:0000256" key="1">
    <source>
        <dbReference type="SAM" id="MobiDB-lite"/>
    </source>
</evidence>
<evidence type="ECO:0000313" key="3">
    <source>
        <dbReference type="Proteomes" id="UP001488805"/>
    </source>
</evidence>
<keyword evidence="3" id="KW-1185">Reference proteome</keyword>
<feature type="compositionally biased region" description="Polar residues" evidence="1">
    <location>
        <begin position="105"/>
        <end position="123"/>
    </location>
</feature>
<dbReference type="AlphaFoldDB" id="A0AAW1E7B5"/>
<organism evidence="2 3">
    <name type="scientific">Zoarces viviparus</name>
    <name type="common">Viviparous eelpout</name>
    <name type="synonym">Blennius viviparus</name>
    <dbReference type="NCBI Taxonomy" id="48416"/>
    <lineage>
        <taxon>Eukaryota</taxon>
        <taxon>Metazoa</taxon>
        <taxon>Chordata</taxon>
        <taxon>Craniata</taxon>
        <taxon>Vertebrata</taxon>
        <taxon>Euteleostomi</taxon>
        <taxon>Actinopterygii</taxon>
        <taxon>Neopterygii</taxon>
        <taxon>Teleostei</taxon>
        <taxon>Neoteleostei</taxon>
        <taxon>Acanthomorphata</taxon>
        <taxon>Eupercaria</taxon>
        <taxon>Perciformes</taxon>
        <taxon>Cottioidei</taxon>
        <taxon>Zoarcales</taxon>
        <taxon>Zoarcidae</taxon>
        <taxon>Zoarcinae</taxon>
        <taxon>Zoarces</taxon>
    </lineage>
</organism>
<evidence type="ECO:0000313" key="2">
    <source>
        <dbReference type="EMBL" id="KAK9518496.1"/>
    </source>
</evidence>
<accession>A0AAW1E7B5</accession>
<proteinExistence type="predicted"/>
<protein>
    <submittedName>
        <fullName evidence="2">Uncharacterized protein</fullName>
    </submittedName>
</protein>
<reference evidence="2 3" key="1">
    <citation type="journal article" date="2024" name="Genome Biol. Evol.">
        <title>Chromosome-level genome assembly of the viviparous eelpout Zoarces viviparus.</title>
        <authorList>
            <person name="Fuhrmann N."/>
            <person name="Brasseur M.V."/>
            <person name="Bakowski C.E."/>
            <person name="Podsiadlowski L."/>
            <person name="Prost S."/>
            <person name="Krehenwinkel H."/>
            <person name="Mayer C."/>
        </authorList>
    </citation>
    <scope>NUCLEOTIDE SEQUENCE [LARGE SCALE GENOMIC DNA]</scope>
    <source>
        <strain evidence="2">NO-MEL_2022_Ind0_liver</strain>
    </source>
</reference>
<feature type="region of interest" description="Disordered" evidence="1">
    <location>
        <begin position="78"/>
        <end position="124"/>
    </location>
</feature>